<dbReference type="RefSeq" id="WP_156015803.1">
    <property type="nucleotide sequence ID" value="NZ_CP045484.1"/>
</dbReference>
<dbReference type="InterPro" id="IPR001647">
    <property type="entry name" value="HTH_TetR"/>
</dbReference>
<evidence type="ECO:0000313" key="4">
    <source>
        <dbReference type="EMBL" id="QGR18311.1"/>
    </source>
</evidence>
<reference evidence="4 5" key="1">
    <citation type="submission" date="2019-10" db="EMBL/GenBank/DDBJ databases">
        <title>Genome Sequences from Six Type Strain Members of the Archaeal Family Sulfolobaceae: Acidianus ambivalens, Acidianus infernus, Metallosphaera prunae, Stygiolobus azoricus, Sulfolobus metallicus, and Sulfurisphaera ohwakuensis.</title>
        <authorList>
            <person name="Counts J.A."/>
            <person name="Kelly R.M."/>
        </authorList>
    </citation>
    <scope>NUCLEOTIDE SEQUENCE [LARGE SCALE GENOMIC DNA]</scope>
    <source>
        <strain evidence="4 5">TA-1</strain>
    </source>
</reference>
<dbReference type="Gene3D" id="1.10.357.10">
    <property type="entry name" value="Tetracycline Repressor, domain 2"/>
    <property type="match status" value="1"/>
</dbReference>
<dbReference type="Proteomes" id="UP000427373">
    <property type="component" value="Chromosome"/>
</dbReference>
<keyword evidence="5" id="KW-1185">Reference proteome</keyword>
<dbReference type="PRINTS" id="PR00455">
    <property type="entry name" value="HTHTETR"/>
</dbReference>
<dbReference type="PROSITE" id="PS01081">
    <property type="entry name" value="HTH_TETR_1"/>
    <property type="match status" value="1"/>
</dbReference>
<dbReference type="InterPro" id="IPR023772">
    <property type="entry name" value="DNA-bd_HTH_TetR-type_CS"/>
</dbReference>
<proteinExistence type="predicted"/>
<dbReference type="PANTHER" id="PTHR43479">
    <property type="entry name" value="ACREF/ENVCD OPERON REPRESSOR-RELATED"/>
    <property type="match status" value="1"/>
</dbReference>
<gene>
    <name evidence="4" type="ORF">D1869_14780</name>
    <name evidence="3" type="ORF">HNQ62_001476</name>
</gene>
<dbReference type="InterPro" id="IPR009057">
    <property type="entry name" value="Homeodomain-like_sf"/>
</dbReference>
<reference evidence="3 6" key="2">
    <citation type="submission" date="2020-08" db="EMBL/GenBank/DDBJ databases">
        <title>Genomic Encyclopedia of Type Strains, Phase IV (KMG-IV): sequencing the most valuable type-strain genomes for metagenomic binning, comparative biology and taxonomic classification.</title>
        <authorList>
            <person name="Goeker M."/>
        </authorList>
    </citation>
    <scope>NUCLEOTIDE SEQUENCE [LARGE SCALE GENOMIC DNA]</scope>
    <source>
        <strain evidence="3 6">DSM 12421</strain>
    </source>
</reference>
<dbReference type="PANTHER" id="PTHR43479:SF11">
    <property type="entry name" value="ACREF_ENVCD OPERON REPRESSOR-RELATED"/>
    <property type="match status" value="1"/>
</dbReference>
<dbReference type="Proteomes" id="UP000582213">
    <property type="component" value="Unassembled WGS sequence"/>
</dbReference>
<dbReference type="Pfam" id="PF00440">
    <property type="entry name" value="TetR_N"/>
    <property type="match status" value="1"/>
</dbReference>
<evidence type="ECO:0000313" key="3">
    <source>
        <dbReference type="EMBL" id="MBB5253706.1"/>
    </source>
</evidence>
<dbReference type="OrthoDB" id="135877at2157"/>
<evidence type="ECO:0000313" key="5">
    <source>
        <dbReference type="Proteomes" id="UP000427373"/>
    </source>
</evidence>
<accession>A0A650CKB0</accession>
<dbReference type="EMBL" id="JACHFY010000006">
    <property type="protein sequence ID" value="MBB5253706.1"/>
    <property type="molecule type" value="Genomic_DNA"/>
</dbReference>
<dbReference type="GeneID" id="42802537"/>
<sequence length="194" mass="23200">MRIPKTRKGIETVEKILEASIEVIEEKGFMNTSVSDITKRANVAYGVFYYYFNNKYELFDELMRKANREMRYYLKIKTENIQSRIEKEKVGIREFLKWIRENKDYYKLFIEAHVHRPNMLIWHYTKLAERYSIGLSEAMRRGEIINVDPEVLSYVLIGISEILGKRYVVWNNDEIPNHVITEANKIIENLLKPK</sequence>
<evidence type="ECO:0000313" key="6">
    <source>
        <dbReference type="Proteomes" id="UP000582213"/>
    </source>
</evidence>
<protein>
    <submittedName>
        <fullName evidence="3">AcrR family transcriptional regulator</fullName>
    </submittedName>
    <submittedName>
        <fullName evidence="4">TetR family transcriptional regulator</fullName>
    </submittedName>
</protein>
<dbReference type="SUPFAM" id="SSF46689">
    <property type="entry name" value="Homeodomain-like"/>
    <property type="match status" value="1"/>
</dbReference>
<dbReference type="InterPro" id="IPR050624">
    <property type="entry name" value="HTH-type_Tx_Regulator"/>
</dbReference>
<organism evidence="4 5">
    <name type="scientific">Sulfurisphaera ohwakuensis</name>
    <dbReference type="NCBI Taxonomy" id="69656"/>
    <lineage>
        <taxon>Archaea</taxon>
        <taxon>Thermoproteota</taxon>
        <taxon>Thermoprotei</taxon>
        <taxon>Sulfolobales</taxon>
        <taxon>Sulfolobaceae</taxon>
        <taxon>Sulfurisphaera</taxon>
    </lineage>
</organism>
<feature type="domain" description="HTH tetR-type" evidence="2">
    <location>
        <begin position="16"/>
        <end position="62"/>
    </location>
</feature>
<name>A0A650CKB0_SULOH</name>
<keyword evidence="1" id="KW-0238">DNA-binding</keyword>
<dbReference type="AlphaFoldDB" id="A0A650CKB0"/>
<dbReference type="KEGG" id="soh:D1869_14780"/>
<evidence type="ECO:0000259" key="2">
    <source>
        <dbReference type="Pfam" id="PF00440"/>
    </source>
</evidence>
<dbReference type="EMBL" id="CP045484">
    <property type="protein sequence ID" value="QGR18311.1"/>
    <property type="molecule type" value="Genomic_DNA"/>
</dbReference>
<dbReference type="GO" id="GO:0003677">
    <property type="term" value="F:DNA binding"/>
    <property type="evidence" value="ECO:0007669"/>
    <property type="project" value="UniProtKB-KW"/>
</dbReference>
<evidence type="ECO:0000256" key="1">
    <source>
        <dbReference type="ARBA" id="ARBA00023125"/>
    </source>
</evidence>